<dbReference type="Proteomes" id="UP000654947">
    <property type="component" value="Unassembled WGS sequence"/>
</dbReference>
<sequence>MKSRYDVSKRFGRRLVLASGGVAALAGCVWGLSAVFGEGELSVGDCLPYDGTAFAMMAEREALASEAVDCSQEHGTEVFHVETLPSGEYPGMRELMNTAAQTCEGGTFEDFVGTEYHRSELYASVSIPSATLWEEQGDRSLYCVAHAPGGNVTVLQLHFRFVMIPTALVCGSGNAEPAPGGRV</sequence>
<feature type="domain" description="Septum formation-related" evidence="1">
    <location>
        <begin position="60"/>
        <end position="157"/>
    </location>
</feature>
<gene>
    <name evidence="2" type="ORF">GCM10007147_45930</name>
</gene>
<evidence type="ECO:0000313" key="3">
    <source>
        <dbReference type="Proteomes" id="UP000654947"/>
    </source>
</evidence>
<proteinExistence type="predicted"/>
<reference evidence="2 3" key="1">
    <citation type="journal article" date="2014" name="Int. J. Syst. Evol. Microbiol.">
        <title>Complete genome sequence of Corynebacterium casei LMG S-19264T (=DSM 44701T), isolated from a smear-ripened cheese.</title>
        <authorList>
            <consortium name="US DOE Joint Genome Institute (JGI-PGF)"/>
            <person name="Walter F."/>
            <person name="Albersmeier A."/>
            <person name="Kalinowski J."/>
            <person name="Ruckert C."/>
        </authorList>
    </citation>
    <scope>NUCLEOTIDE SEQUENCE [LARGE SCALE GENOMIC DNA]</scope>
    <source>
        <strain evidence="2 3">KCTC 19473</strain>
    </source>
</reference>
<name>A0A919CLQ7_9ACTN</name>
<protein>
    <recommendedName>
        <fullName evidence="1">Septum formation-related domain-containing protein</fullName>
    </recommendedName>
</protein>
<accession>A0A919CLQ7</accession>
<keyword evidence="3" id="KW-1185">Reference proteome</keyword>
<dbReference type="AlphaFoldDB" id="A0A919CLQ7"/>
<evidence type="ECO:0000313" key="2">
    <source>
        <dbReference type="EMBL" id="GHD37705.1"/>
    </source>
</evidence>
<evidence type="ECO:0000259" key="1">
    <source>
        <dbReference type="Pfam" id="PF13845"/>
    </source>
</evidence>
<dbReference type="PROSITE" id="PS51257">
    <property type="entry name" value="PROKAR_LIPOPROTEIN"/>
    <property type="match status" value="1"/>
</dbReference>
<organism evidence="2 3">
    <name type="scientific">Nocardiopsis kunsanensis</name>
    <dbReference type="NCBI Taxonomy" id="141693"/>
    <lineage>
        <taxon>Bacteria</taxon>
        <taxon>Bacillati</taxon>
        <taxon>Actinomycetota</taxon>
        <taxon>Actinomycetes</taxon>
        <taxon>Streptosporangiales</taxon>
        <taxon>Nocardiopsidaceae</taxon>
        <taxon>Nocardiopsis</taxon>
    </lineage>
</organism>
<comment type="caution">
    <text evidence="2">The sequence shown here is derived from an EMBL/GenBank/DDBJ whole genome shotgun (WGS) entry which is preliminary data.</text>
</comment>
<dbReference type="EMBL" id="BMXL01000054">
    <property type="protein sequence ID" value="GHD37705.1"/>
    <property type="molecule type" value="Genomic_DNA"/>
</dbReference>
<dbReference type="InterPro" id="IPR026004">
    <property type="entry name" value="Septum_form"/>
</dbReference>
<dbReference type="Pfam" id="PF13845">
    <property type="entry name" value="Septum_form"/>
    <property type="match status" value="1"/>
</dbReference>